<dbReference type="Pfam" id="PF00122">
    <property type="entry name" value="E1-E2_ATPase"/>
    <property type="match status" value="1"/>
</dbReference>
<dbReference type="GO" id="GO:0000166">
    <property type="term" value="F:nucleotide binding"/>
    <property type="evidence" value="ECO:0007669"/>
    <property type="project" value="InterPro"/>
</dbReference>
<protein>
    <recommendedName>
        <fullName evidence="7">P-type ATPase A domain-containing protein</fullName>
    </recommendedName>
</protein>
<dbReference type="GO" id="GO:0005388">
    <property type="term" value="F:P-type calcium transporter activity"/>
    <property type="evidence" value="ECO:0007669"/>
    <property type="project" value="TreeGrafter"/>
</dbReference>
<evidence type="ECO:0000256" key="4">
    <source>
        <dbReference type="ARBA" id="ARBA00022989"/>
    </source>
</evidence>
<dbReference type="Gene3D" id="3.40.1110.10">
    <property type="entry name" value="Calcium-transporting ATPase, cytoplasmic domain N"/>
    <property type="match status" value="2"/>
</dbReference>
<dbReference type="Pfam" id="PF13246">
    <property type="entry name" value="Cation_ATPase"/>
    <property type="match status" value="1"/>
</dbReference>
<keyword evidence="5 6" id="KW-0472">Membrane</keyword>
<evidence type="ECO:0000259" key="7">
    <source>
        <dbReference type="Pfam" id="PF00122"/>
    </source>
</evidence>
<keyword evidence="4 6" id="KW-1133">Transmembrane helix</keyword>
<dbReference type="InterPro" id="IPR023214">
    <property type="entry name" value="HAD_sf"/>
</dbReference>
<proteinExistence type="predicted"/>
<sequence>MSQTKPGYYDDRDCDGDGISLGATLLFTGTTTTSFSGKYDRLWRRSRLVIVGIFISLKKKSLRTIVIHSANEQLLRESIPRIVKEKDLESLKQFGGVKTVASILASNSEAGIHGGQLHETNPVRGKTFIYNFLKACYSHTIFMLLISAVLSFVIEITEQGPQYGWHDGVAILIAVFLLVTFTSGVSALAMGDLVPLKEGDTVLADGLFVDGETLVVDEVMNSKVDRETNPFLFSGWRVIEGHGRMLVITVGANTTSDVLMKIFESIFIRPRGRVRILTGFLTAIVIGIQKGMPFVITVSLSFWDEKVELYQVKPQNLSACATMGLATVICIDATGGLMCNQMEVDRFFIGEEDMKNDVQSETGQVVLESLRQGIAVSIVPEIFVTPTSHSIATWAKSRWDINVESLGQCSSVLEHVRLRSDNKISRDVIKKIGDNEEIRHLHLNGDASAVLSFCSHYYDNMGKIRDVENLRAHFEGIIEKMENDGLIVVAFACKQIETSEFSEVGSRLLAIAGLKYSWSEIVKVLQKDGVSIKLVSKDKLSAVREMAHKRRILPASGSNDVQLEGEQIRGLTDHERIKKIEEATVMGSCLSEDMLLVVRSLQEGGHVVAFLGGLTSSEAPTLKKLI</sequence>
<dbReference type="Gene3D" id="1.20.1110.10">
    <property type="entry name" value="Calcium-transporting ATPase, transmembrane domain"/>
    <property type="match status" value="1"/>
</dbReference>
<keyword evidence="3" id="KW-0460">Magnesium</keyword>
<reference evidence="8 9" key="1">
    <citation type="journal article" date="2020" name="Mol. Plant">
        <title>The Chromosome-Based Rubber Tree Genome Provides New Insights into Spurge Genome Evolution and Rubber Biosynthesis.</title>
        <authorList>
            <person name="Liu J."/>
            <person name="Shi C."/>
            <person name="Shi C.C."/>
            <person name="Li W."/>
            <person name="Zhang Q.J."/>
            <person name="Zhang Y."/>
            <person name="Li K."/>
            <person name="Lu H.F."/>
            <person name="Shi C."/>
            <person name="Zhu S.T."/>
            <person name="Xiao Z.Y."/>
            <person name="Nan H."/>
            <person name="Yue Y."/>
            <person name="Zhu X.G."/>
            <person name="Wu Y."/>
            <person name="Hong X.N."/>
            <person name="Fan G.Y."/>
            <person name="Tong Y."/>
            <person name="Zhang D."/>
            <person name="Mao C.L."/>
            <person name="Liu Y.L."/>
            <person name="Hao S.J."/>
            <person name="Liu W.Q."/>
            <person name="Lv M.Q."/>
            <person name="Zhang H.B."/>
            <person name="Liu Y."/>
            <person name="Hu-Tang G.R."/>
            <person name="Wang J.P."/>
            <person name="Wang J.H."/>
            <person name="Sun Y.H."/>
            <person name="Ni S.B."/>
            <person name="Chen W.B."/>
            <person name="Zhang X.C."/>
            <person name="Jiao Y.N."/>
            <person name="Eichler E.E."/>
            <person name="Li G.H."/>
            <person name="Liu X."/>
            <person name="Gao L.Z."/>
        </authorList>
    </citation>
    <scope>NUCLEOTIDE SEQUENCE [LARGE SCALE GENOMIC DNA]</scope>
    <source>
        <strain evidence="9">cv. GT1</strain>
        <tissue evidence="8">Leaf</tissue>
    </source>
</reference>
<dbReference type="AlphaFoldDB" id="A0A6A6KWQ7"/>
<evidence type="ECO:0000313" key="8">
    <source>
        <dbReference type="EMBL" id="KAF2292398.1"/>
    </source>
</evidence>
<dbReference type="SUPFAM" id="SSF81660">
    <property type="entry name" value="Metal cation-transporting ATPase, ATP-binding domain N"/>
    <property type="match status" value="1"/>
</dbReference>
<dbReference type="SUPFAM" id="SSF56784">
    <property type="entry name" value="HAD-like"/>
    <property type="match status" value="1"/>
</dbReference>
<dbReference type="SUPFAM" id="SSF81665">
    <property type="entry name" value="Calcium ATPase, transmembrane domain M"/>
    <property type="match status" value="1"/>
</dbReference>
<feature type="transmembrane region" description="Helical" evidence="6">
    <location>
        <begin position="169"/>
        <end position="189"/>
    </location>
</feature>
<feature type="transmembrane region" description="Helical" evidence="6">
    <location>
        <begin position="276"/>
        <end position="296"/>
    </location>
</feature>
<dbReference type="PANTHER" id="PTHR24093:SF454">
    <property type="entry name" value="CATION-TRANSPORTING P-TYPE ATPASE C-TERMINAL DOMAIN-CONTAINING PROTEIN"/>
    <property type="match status" value="1"/>
</dbReference>
<dbReference type="EMBL" id="JAAGAX010000014">
    <property type="protein sequence ID" value="KAF2292398.1"/>
    <property type="molecule type" value="Genomic_DNA"/>
</dbReference>
<dbReference type="Gene3D" id="2.70.150.10">
    <property type="entry name" value="Calcium-transporting ATPase, cytoplasmic transduction domain A"/>
    <property type="match status" value="1"/>
</dbReference>
<evidence type="ECO:0000256" key="1">
    <source>
        <dbReference type="ARBA" id="ARBA00004370"/>
    </source>
</evidence>
<evidence type="ECO:0000256" key="2">
    <source>
        <dbReference type="ARBA" id="ARBA00022692"/>
    </source>
</evidence>
<accession>A0A6A6KWQ7</accession>
<comment type="subcellular location">
    <subcellularLocation>
        <location evidence="1">Membrane</location>
    </subcellularLocation>
</comment>
<dbReference type="InterPro" id="IPR059000">
    <property type="entry name" value="ATPase_P-type_domA"/>
</dbReference>
<evidence type="ECO:0000256" key="3">
    <source>
        <dbReference type="ARBA" id="ARBA00022842"/>
    </source>
</evidence>
<dbReference type="Gene3D" id="3.40.50.1000">
    <property type="entry name" value="HAD superfamily/HAD-like"/>
    <property type="match status" value="2"/>
</dbReference>
<keyword evidence="9" id="KW-1185">Reference proteome</keyword>
<dbReference type="Proteomes" id="UP000467840">
    <property type="component" value="Chromosome 13"/>
</dbReference>
<feature type="domain" description="P-type ATPase A" evidence="7">
    <location>
        <begin position="185"/>
        <end position="260"/>
    </location>
</feature>
<keyword evidence="2 6" id="KW-0812">Transmembrane</keyword>
<dbReference type="InterPro" id="IPR023299">
    <property type="entry name" value="ATPase_P-typ_cyto_dom_N"/>
</dbReference>
<dbReference type="InterPro" id="IPR036412">
    <property type="entry name" value="HAD-like_sf"/>
</dbReference>
<dbReference type="GO" id="GO:0005886">
    <property type="term" value="C:plasma membrane"/>
    <property type="evidence" value="ECO:0007669"/>
    <property type="project" value="TreeGrafter"/>
</dbReference>
<feature type="transmembrane region" description="Helical" evidence="6">
    <location>
        <begin position="136"/>
        <end position="157"/>
    </location>
</feature>
<name>A0A6A6KWQ7_HEVBR</name>
<evidence type="ECO:0000256" key="5">
    <source>
        <dbReference type="ARBA" id="ARBA00023136"/>
    </source>
</evidence>
<dbReference type="PANTHER" id="PTHR24093">
    <property type="entry name" value="CATION TRANSPORTING ATPASE"/>
    <property type="match status" value="1"/>
</dbReference>
<evidence type="ECO:0000256" key="6">
    <source>
        <dbReference type="SAM" id="Phobius"/>
    </source>
</evidence>
<organism evidence="8 9">
    <name type="scientific">Hevea brasiliensis</name>
    <name type="common">Para rubber tree</name>
    <name type="synonym">Siphonia brasiliensis</name>
    <dbReference type="NCBI Taxonomy" id="3981"/>
    <lineage>
        <taxon>Eukaryota</taxon>
        <taxon>Viridiplantae</taxon>
        <taxon>Streptophyta</taxon>
        <taxon>Embryophyta</taxon>
        <taxon>Tracheophyta</taxon>
        <taxon>Spermatophyta</taxon>
        <taxon>Magnoliopsida</taxon>
        <taxon>eudicotyledons</taxon>
        <taxon>Gunneridae</taxon>
        <taxon>Pentapetalae</taxon>
        <taxon>rosids</taxon>
        <taxon>fabids</taxon>
        <taxon>Malpighiales</taxon>
        <taxon>Euphorbiaceae</taxon>
        <taxon>Crotonoideae</taxon>
        <taxon>Micrandreae</taxon>
        <taxon>Hevea</taxon>
    </lineage>
</organism>
<comment type="caution">
    <text evidence="8">The sequence shown here is derived from an EMBL/GenBank/DDBJ whole genome shotgun (WGS) entry which is preliminary data.</text>
</comment>
<evidence type="ECO:0000313" key="9">
    <source>
        <dbReference type="Proteomes" id="UP000467840"/>
    </source>
</evidence>
<gene>
    <name evidence="8" type="ORF">GH714_021841</name>
</gene>
<dbReference type="InterPro" id="IPR023298">
    <property type="entry name" value="ATPase_P-typ_TM_dom_sf"/>
</dbReference>